<dbReference type="InterPro" id="IPR036162">
    <property type="entry name" value="Resolvase-like_N_sf"/>
</dbReference>
<dbReference type="InterPro" id="IPR050639">
    <property type="entry name" value="SSR_resolvase"/>
</dbReference>
<dbReference type="EMBL" id="BQXO01000002">
    <property type="protein sequence ID" value="GKT05398.1"/>
    <property type="molecule type" value="Genomic_DNA"/>
</dbReference>
<dbReference type="PROSITE" id="PS51737">
    <property type="entry name" value="RECOMBINASE_DNA_BIND"/>
    <property type="match status" value="1"/>
</dbReference>
<dbReference type="PROSITE" id="PS51736">
    <property type="entry name" value="RECOMBINASES_3"/>
    <property type="match status" value="1"/>
</dbReference>
<dbReference type="Gene3D" id="3.90.1750.20">
    <property type="entry name" value="Putative Large Serine Recombinase, Chain B, Domain 2"/>
    <property type="match status" value="1"/>
</dbReference>
<dbReference type="Gene3D" id="3.40.50.1390">
    <property type="entry name" value="Resolvase, N-terminal catalytic domain"/>
    <property type="match status" value="1"/>
</dbReference>
<dbReference type="SMART" id="SM00857">
    <property type="entry name" value="Resolvase"/>
    <property type="match status" value="1"/>
</dbReference>
<gene>
    <name evidence="3" type="ORF">JCM31185_06870</name>
</gene>
<dbReference type="PANTHER" id="PTHR30461">
    <property type="entry name" value="DNA-INVERTASE FROM LAMBDOID PROPHAGE"/>
    <property type="match status" value="1"/>
</dbReference>
<protein>
    <submittedName>
        <fullName evidence="3">Recombinase RecA</fullName>
    </submittedName>
</protein>
<feature type="domain" description="Recombinase" evidence="2">
    <location>
        <begin position="156"/>
        <end position="256"/>
    </location>
</feature>
<accession>A0ABQ5JMB7</accession>
<dbReference type="SUPFAM" id="SSF53041">
    <property type="entry name" value="Resolvase-like"/>
    <property type="match status" value="1"/>
</dbReference>
<evidence type="ECO:0000313" key="3">
    <source>
        <dbReference type="EMBL" id="GKT05398.1"/>
    </source>
</evidence>
<evidence type="ECO:0000259" key="2">
    <source>
        <dbReference type="PROSITE" id="PS51737"/>
    </source>
</evidence>
<dbReference type="InterPro" id="IPR006119">
    <property type="entry name" value="Resolv_N"/>
</dbReference>
<keyword evidence="4" id="KW-1185">Reference proteome</keyword>
<proteinExistence type="predicted"/>
<dbReference type="InterPro" id="IPR038109">
    <property type="entry name" value="DNA_bind_recomb_sf"/>
</dbReference>
<dbReference type="PANTHER" id="PTHR30461:SF23">
    <property type="entry name" value="DNA RECOMBINASE-RELATED"/>
    <property type="match status" value="1"/>
</dbReference>
<comment type="caution">
    <text evidence="3">The sequence shown here is derived from an EMBL/GenBank/DDBJ whole genome shotgun (WGS) entry which is preliminary data.</text>
</comment>
<sequence>MTNQAVAYYRVSSRRQSHNWSIMAQQEAVHEEAGRLFLTIEAEFHDIKSGSNLNRPGMNELSNAIRSGRYGHVLVWRLNRLTRSLKDFLLLLNLCEENSVVLHSVMEPVDVNIMGRFQQQLYVMFGEWQLGILKVNQNNAYRQKFREGQLLSSSVPLGYYYTKGLAKIDSETSKIVKFIYENYLEGDVGYRKLSRAVMNKFDYQLTANGVAKVLQNQAYVGKLVNRYGVSTKVFPRLVTDTQFNNAQALRKSRRVKQKFITNPLFKKKLRCPYCQGILTASHVITASKSRIDYWYCSRDYCKGIRVDEQRVLNQLTAVISGLVTSDFKKSLMVKLNDDWPLQTRQDVVPADEMFRKFETGGITVDELETALTKSSMPNLEIERRRHCRKLAQQIVYKLTDPRDEDNIASVVKNLNFDRIEITMNKDIGGVFLAELPAINLLSLRGGK</sequence>
<evidence type="ECO:0000313" key="4">
    <source>
        <dbReference type="Proteomes" id="UP001628078"/>
    </source>
</evidence>
<feature type="domain" description="Resolvase/invertase-type recombinase catalytic" evidence="1">
    <location>
        <begin position="4"/>
        <end position="148"/>
    </location>
</feature>
<evidence type="ECO:0000259" key="1">
    <source>
        <dbReference type="PROSITE" id="PS51736"/>
    </source>
</evidence>
<dbReference type="Pfam" id="PF07508">
    <property type="entry name" value="Recombinase"/>
    <property type="match status" value="1"/>
</dbReference>
<dbReference type="RefSeq" id="WP_407882655.1">
    <property type="nucleotide sequence ID" value="NZ_BQXO01000002.1"/>
</dbReference>
<reference evidence="3 4" key="1">
    <citation type="submission" date="2022-03" db="EMBL/GenBank/DDBJ databases">
        <title>Draft genome sequence of Furfurilactobacillus curtus JCM 31185.</title>
        <authorList>
            <person name="Suzuki S."/>
            <person name="Endo A."/>
            <person name="Kajikawa A."/>
        </authorList>
    </citation>
    <scope>NUCLEOTIDE SEQUENCE [LARGE SCALE GENOMIC DNA]</scope>
    <source>
        <strain evidence="3 4">JCM 31185</strain>
    </source>
</reference>
<dbReference type="InterPro" id="IPR011109">
    <property type="entry name" value="DNA_bind_recombinase_dom"/>
</dbReference>
<name>A0ABQ5JMB7_9LACO</name>
<dbReference type="Proteomes" id="UP001628078">
    <property type="component" value="Unassembled WGS sequence"/>
</dbReference>
<dbReference type="Pfam" id="PF00239">
    <property type="entry name" value="Resolvase"/>
    <property type="match status" value="1"/>
</dbReference>
<organism evidence="3 4">
    <name type="scientific">Furfurilactobacillus curtus</name>
    <dbReference type="NCBI Taxonomy" id="1746200"/>
    <lineage>
        <taxon>Bacteria</taxon>
        <taxon>Bacillati</taxon>
        <taxon>Bacillota</taxon>
        <taxon>Bacilli</taxon>
        <taxon>Lactobacillales</taxon>
        <taxon>Lactobacillaceae</taxon>
        <taxon>Furfurilactobacillus</taxon>
    </lineage>
</organism>
<dbReference type="CDD" id="cd00338">
    <property type="entry name" value="Ser_Recombinase"/>
    <property type="match status" value="1"/>
</dbReference>